<gene>
    <name evidence="1" type="ORF">LX64_03349</name>
</gene>
<accession>A0A327QEN8</accession>
<sequence length="40" mass="4703">MGIKINIPTKKQINRKDMIASPLIDVMMIERSKTAYFEYN</sequence>
<reference evidence="1 2" key="1">
    <citation type="submission" date="2018-06" db="EMBL/GenBank/DDBJ databases">
        <title>Genomic Encyclopedia of Archaeal and Bacterial Type Strains, Phase II (KMG-II): from individual species to whole genera.</title>
        <authorList>
            <person name="Goeker M."/>
        </authorList>
    </citation>
    <scope>NUCLEOTIDE SEQUENCE [LARGE SCALE GENOMIC DNA]</scope>
    <source>
        <strain evidence="1 2">DSM 23857</strain>
    </source>
</reference>
<comment type="caution">
    <text evidence="1">The sequence shown here is derived from an EMBL/GenBank/DDBJ whole genome shotgun (WGS) entry which is preliminary data.</text>
</comment>
<dbReference type="AlphaFoldDB" id="A0A327QEN8"/>
<protein>
    <submittedName>
        <fullName evidence="1">Uncharacterized protein</fullName>
    </submittedName>
</protein>
<dbReference type="EMBL" id="QLLL01000006">
    <property type="protein sequence ID" value="RAJ02338.1"/>
    <property type="molecule type" value="Genomic_DNA"/>
</dbReference>
<name>A0A327QEN8_9BACT</name>
<keyword evidence="2" id="KW-1185">Reference proteome</keyword>
<evidence type="ECO:0000313" key="2">
    <source>
        <dbReference type="Proteomes" id="UP000249547"/>
    </source>
</evidence>
<dbReference type="Proteomes" id="UP000249547">
    <property type="component" value="Unassembled WGS sequence"/>
</dbReference>
<proteinExistence type="predicted"/>
<evidence type="ECO:0000313" key="1">
    <source>
        <dbReference type="EMBL" id="RAJ02338.1"/>
    </source>
</evidence>
<organism evidence="1 2">
    <name type="scientific">Chitinophaga skermanii</name>
    <dbReference type="NCBI Taxonomy" id="331697"/>
    <lineage>
        <taxon>Bacteria</taxon>
        <taxon>Pseudomonadati</taxon>
        <taxon>Bacteroidota</taxon>
        <taxon>Chitinophagia</taxon>
        <taxon>Chitinophagales</taxon>
        <taxon>Chitinophagaceae</taxon>
        <taxon>Chitinophaga</taxon>
    </lineage>
</organism>